<dbReference type="AlphaFoldDB" id="A0AAW9JRU9"/>
<evidence type="ECO:0000256" key="2">
    <source>
        <dbReference type="ARBA" id="ARBA00023163"/>
    </source>
</evidence>
<comment type="caution">
    <text evidence="4">The sequence shown here is derived from an EMBL/GenBank/DDBJ whole genome shotgun (WGS) entry which is preliminary data.</text>
</comment>
<protein>
    <submittedName>
        <fullName evidence="4">Helix-turn-helix domain-containing protein</fullName>
    </submittedName>
</protein>
<dbReference type="RefSeq" id="WP_322809105.1">
    <property type="nucleotide sequence ID" value="NZ_JAVBVO010000003.1"/>
</dbReference>
<keyword evidence="2" id="KW-0804">Transcription</keyword>
<evidence type="ECO:0000313" key="5">
    <source>
        <dbReference type="Proteomes" id="UP001290462"/>
    </source>
</evidence>
<reference evidence="4" key="1">
    <citation type="submission" date="2023-08" db="EMBL/GenBank/DDBJ databases">
        <title>Genomic characterization of piscicolin 126 produced by Carnobacterium maltaromaticum CM22 strain isolated from salmon (Salmo salar).</title>
        <authorList>
            <person name="Gonzalez-Gragera E."/>
            <person name="Garcia-Lopez J.D."/>
            <person name="Teso-Perez C."/>
            <person name="Gimenez-Hernandez I."/>
            <person name="Peralta-Sanchez J.M."/>
            <person name="Valdivia E."/>
            <person name="Montalban-Lopez M."/>
            <person name="Martin-Platero A.M."/>
            <person name="Banos A."/>
            <person name="Martinez-Bueno M."/>
        </authorList>
    </citation>
    <scope>NUCLEOTIDE SEQUENCE</scope>
    <source>
        <strain evidence="4">CM22</strain>
    </source>
</reference>
<dbReference type="PANTHER" id="PTHR30185">
    <property type="entry name" value="CRYPTIC BETA-GLUCOSIDE BGL OPERON ANTITERMINATOR"/>
    <property type="match status" value="1"/>
</dbReference>
<gene>
    <name evidence="4" type="ORF">RAK27_11150</name>
</gene>
<proteinExistence type="predicted"/>
<evidence type="ECO:0000313" key="4">
    <source>
        <dbReference type="EMBL" id="MDZ5759217.1"/>
    </source>
</evidence>
<sequence length="486" mass="57897">MESILNKKENEQYEIIKLLYSEMRYWTIAEIQEKIFLSKVTISKNLEAIDTMFEKYDGQISLIFSKKGVYLEKAFDFNLSQILLVFLEESLFFKFIHVLFTNRQTTVKKFCGDNYISISYFYKLMKQHSHILENYQVHIDFINMEFVGEEISIRHFLFNFYWNSYKGIEWPFKEISEKELLDSISQEEATLNVSISYIERAKYCYFVAISRNRIGLKHYSRSYRKPYYFFPNEAHEMLRNALKGLFKSEVLPENIAEREITQLEILLNIYLRTYEDFDAKRNIIMNSMLYNATTYRNAKLVLAELKKTLLVDFSTSSEFLVTLLKIHAQGLLLRESATVYKKDELLNYYNEKYPTYSRLLKQCIENLEKETDFNNPFQQKDFLFLKYTFLLERYYDLSFFEKEIKIRVLLSEGLSLERILAREIEKKISGNIKILTETYKKDNADIIISDFNLSIDDNATLFVVNYPLVEGDWVHLSALVKRLSSI</sequence>
<feature type="domain" description="Mga helix-turn-helix" evidence="3">
    <location>
        <begin position="76"/>
        <end position="161"/>
    </location>
</feature>
<dbReference type="InterPro" id="IPR007737">
    <property type="entry name" value="Mga_HTH"/>
</dbReference>
<keyword evidence="1" id="KW-0805">Transcription regulation</keyword>
<organism evidence="4 5">
    <name type="scientific">Carnobacterium maltaromaticum</name>
    <name type="common">Carnobacterium piscicola</name>
    <dbReference type="NCBI Taxonomy" id="2751"/>
    <lineage>
        <taxon>Bacteria</taxon>
        <taxon>Bacillati</taxon>
        <taxon>Bacillota</taxon>
        <taxon>Bacilli</taxon>
        <taxon>Lactobacillales</taxon>
        <taxon>Carnobacteriaceae</taxon>
        <taxon>Carnobacterium</taxon>
    </lineage>
</organism>
<name>A0AAW9JRU9_CARML</name>
<dbReference type="Pfam" id="PF05043">
    <property type="entry name" value="Mga"/>
    <property type="match status" value="1"/>
</dbReference>
<accession>A0AAW9JRU9</accession>
<dbReference type="Proteomes" id="UP001290462">
    <property type="component" value="Unassembled WGS sequence"/>
</dbReference>
<evidence type="ECO:0000256" key="1">
    <source>
        <dbReference type="ARBA" id="ARBA00023015"/>
    </source>
</evidence>
<evidence type="ECO:0000259" key="3">
    <source>
        <dbReference type="Pfam" id="PF05043"/>
    </source>
</evidence>
<dbReference type="PANTHER" id="PTHR30185:SF13">
    <property type="entry name" value="LICABCH OPERON REGULATOR-RELATED"/>
    <property type="match status" value="1"/>
</dbReference>
<dbReference type="EMBL" id="JAVBVO010000003">
    <property type="protein sequence ID" value="MDZ5759217.1"/>
    <property type="molecule type" value="Genomic_DNA"/>
</dbReference>
<dbReference type="InterPro" id="IPR050661">
    <property type="entry name" value="BglG_antiterminators"/>
</dbReference>